<protein>
    <submittedName>
        <fullName evidence="3">Cytochrome P450</fullName>
    </submittedName>
</protein>
<evidence type="ECO:0000256" key="1">
    <source>
        <dbReference type="ARBA" id="ARBA00022723"/>
    </source>
</evidence>
<keyword evidence="4" id="KW-1185">Reference proteome</keyword>
<evidence type="ECO:0000313" key="4">
    <source>
        <dbReference type="Proteomes" id="UP000283530"/>
    </source>
</evidence>
<dbReference type="InterPro" id="IPR001128">
    <property type="entry name" value="Cyt_P450"/>
</dbReference>
<dbReference type="Pfam" id="PF00067">
    <property type="entry name" value="p450"/>
    <property type="match status" value="1"/>
</dbReference>
<keyword evidence="1" id="KW-0479">Metal-binding</keyword>
<accession>A0A3S3NHY9</accession>
<evidence type="ECO:0000313" key="3">
    <source>
        <dbReference type="EMBL" id="RWR87983.1"/>
    </source>
</evidence>
<dbReference type="GO" id="GO:0016125">
    <property type="term" value="P:sterol metabolic process"/>
    <property type="evidence" value="ECO:0007669"/>
    <property type="project" value="TreeGrafter"/>
</dbReference>
<keyword evidence="2" id="KW-0408">Iron</keyword>
<dbReference type="InterPro" id="IPR036396">
    <property type="entry name" value="Cyt_P450_sf"/>
</dbReference>
<dbReference type="GO" id="GO:0010268">
    <property type="term" value="P:brassinosteroid homeostasis"/>
    <property type="evidence" value="ECO:0007669"/>
    <property type="project" value="TreeGrafter"/>
</dbReference>
<dbReference type="AlphaFoldDB" id="A0A3S3NHY9"/>
<dbReference type="Proteomes" id="UP000283530">
    <property type="component" value="Unassembled WGS sequence"/>
</dbReference>
<proteinExistence type="predicted"/>
<gene>
    <name evidence="3" type="ORF">CKAN_01695700</name>
</gene>
<dbReference type="GO" id="GO:0020037">
    <property type="term" value="F:heme binding"/>
    <property type="evidence" value="ECO:0007669"/>
    <property type="project" value="InterPro"/>
</dbReference>
<dbReference type="Gene3D" id="1.10.630.10">
    <property type="entry name" value="Cytochrome P450"/>
    <property type="match status" value="1"/>
</dbReference>
<dbReference type="STRING" id="337451.A0A3S3NHY9"/>
<dbReference type="EMBL" id="QPKB01000006">
    <property type="protein sequence ID" value="RWR87983.1"/>
    <property type="molecule type" value="Genomic_DNA"/>
</dbReference>
<dbReference type="GO" id="GO:0016132">
    <property type="term" value="P:brassinosteroid biosynthetic process"/>
    <property type="evidence" value="ECO:0007669"/>
    <property type="project" value="TreeGrafter"/>
</dbReference>
<comment type="caution">
    <text evidence="3">The sequence shown here is derived from an EMBL/GenBank/DDBJ whole genome shotgun (WGS) entry which is preliminary data.</text>
</comment>
<name>A0A3S3NHY9_9MAGN</name>
<sequence>MWCWFWWWKRKVKDTNGESSGVPKGSLGWPFIGETLEFIACGYNSRPLTFMDKRRALYGKVFKSHLLGRPIIVSTDCEVNKVILQNDGRMFTPYYPKSVAILFGESSILKLNGNLHRRVHGLIGSFFKSHQTKARITKDIEECVLLSIDNWNDGQLVYIQDETKNIAFQVLVRALMSVGPGDDLRYLKREFREFFSGLICLPINLPGTTLYKSLKAKKRLLKFVKNLITGRMERTNKNGIMDVIDVLLNERSKESEHKLSTDFICGNIVEMMVPGDESVPAVMTIAVKYLSDHPLVLNQLLEENMELKRKKSCLGEPYTWMDYVSLSFTQNVINETLRMANIINAAWRKALKDVEIKGTFRGFRYLIPKGWCILTSFSSIHMDEENYKNPYQFDPWRWQVSSHL</sequence>
<dbReference type="InterPro" id="IPR002403">
    <property type="entry name" value="Cyt_P450_E_grp-IV"/>
</dbReference>
<dbReference type="GO" id="GO:0005506">
    <property type="term" value="F:iron ion binding"/>
    <property type="evidence" value="ECO:0007669"/>
    <property type="project" value="InterPro"/>
</dbReference>
<dbReference type="SUPFAM" id="SSF48264">
    <property type="entry name" value="Cytochrome P450"/>
    <property type="match status" value="1"/>
</dbReference>
<reference evidence="3 4" key="1">
    <citation type="journal article" date="2019" name="Nat. Plants">
        <title>Stout camphor tree genome fills gaps in understanding of flowering plant genome evolution.</title>
        <authorList>
            <person name="Chaw S.M."/>
            <person name="Liu Y.C."/>
            <person name="Wu Y.W."/>
            <person name="Wang H.Y."/>
            <person name="Lin C.I."/>
            <person name="Wu C.S."/>
            <person name="Ke H.M."/>
            <person name="Chang L.Y."/>
            <person name="Hsu C.Y."/>
            <person name="Yang H.T."/>
            <person name="Sudianto E."/>
            <person name="Hsu M.H."/>
            <person name="Wu K.P."/>
            <person name="Wang L.N."/>
            <person name="Leebens-Mack J.H."/>
            <person name="Tsai I.J."/>
        </authorList>
    </citation>
    <scope>NUCLEOTIDE SEQUENCE [LARGE SCALE GENOMIC DNA]</scope>
    <source>
        <strain evidence="4">cv. Chaw 1501</strain>
        <tissue evidence="3">Young leaves</tissue>
    </source>
</reference>
<dbReference type="PRINTS" id="PR00465">
    <property type="entry name" value="EP450IV"/>
</dbReference>
<dbReference type="PANTHER" id="PTHR24286:SF254">
    <property type="entry name" value="3-EPI-6-DEOXOCATHASTERONE 23-MONOOXYGENASE CYP90C1"/>
    <property type="match status" value="1"/>
</dbReference>
<organism evidence="3 4">
    <name type="scientific">Cinnamomum micranthum f. kanehirae</name>
    <dbReference type="NCBI Taxonomy" id="337451"/>
    <lineage>
        <taxon>Eukaryota</taxon>
        <taxon>Viridiplantae</taxon>
        <taxon>Streptophyta</taxon>
        <taxon>Embryophyta</taxon>
        <taxon>Tracheophyta</taxon>
        <taxon>Spermatophyta</taxon>
        <taxon>Magnoliopsida</taxon>
        <taxon>Magnoliidae</taxon>
        <taxon>Laurales</taxon>
        <taxon>Lauraceae</taxon>
        <taxon>Cinnamomum</taxon>
    </lineage>
</organism>
<dbReference type="GO" id="GO:0016709">
    <property type="term" value="F:oxidoreductase activity, acting on paired donors, with incorporation or reduction of molecular oxygen, NAD(P)H as one donor, and incorporation of one atom of oxygen"/>
    <property type="evidence" value="ECO:0007669"/>
    <property type="project" value="TreeGrafter"/>
</dbReference>
<dbReference type="PANTHER" id="PTHR24286">
    <property type="entry name" value="CYTOCHROME P450 26"/>
    <property type="match status" value="1"/>
</dbReference>
<evidence type="ECO:0000256" key="2">
    <source>
        <dbReference type="ARBA" id="ARBA00023004"/>
    </source>
</evidence>
<dbReference type="OrthoDB" id="3945418at2759"/>